<dbReference type="InterPro" id="IPR000014">
    <property type="entry name" value="PAS"/>
</dbReference>
<dbReference type="Gene3D" id="3.30.450.20">
    <property type="entry name" value="PAS domain"/>
    <property type="match status" value="1"/>
</dbReference>
<dbReference type="Proteomes" id="UP000248395">
    <property type="component" value="Unassembled WGS sequence"/>
</dbReference>
<dbReference type="SMART" id="SM00091">
    <property type="entry name" value="PAS"/>
    <property type="match status" value="1"/>
</dbReference>
<evidence type="ECO:0000313" key="3">
    <source>
        <dbReference type="EMBL" id="PXX43397.1"/>
    </source>
</evidence>
<dbReference type="OrthoDB" id="8577786at2"/>
<dbReference type="RefSeq" id="WP_059286411.1">
    <property type="nucleotide sequence ID" value="NZ_LNQU01000077.1"/>
</dbReference>
<feature type="domain" description="GGDEF" evidence="2">
    <location>
        <begin position="181"/>
        <end position="311"/>
    </location>
</feature>
<reference evidence="3 4" key="1">
    <citation type="submission" date="2018-05" db="EMBL/GenBank/DDBJ databases">
        <title>Genomic Encyclopedia of Type Strains, Phase IV (KMG-IV): sequencing the most valuable type-strain genomes for metagenomic binning, comparative biology and taxonomic classification.</title>
        <authorList>
            <person name="Goeker M."/>
        </authorList>
    </citation>
    <scope>NUCLEOTIDE SEQUENCE [LARGE SCALE GENOMIC DNA]</scope>
    <source>
        <strain evidence="3 4">DSM 25134</strain>
    </source>
</reference>
<dbReference type="InterPro" id="IPR035965">
    <property type="entry name" value="PAS-like_dom_sf"/>
</dbReference>
<evidence type="ECO:0000259" key="1">
    <source>
        <dbReference type="PROSITE" id="PS50112"/>
    </source>
</evidence>
<dbReference type="AlphaFoldDB" id="A0A318JA10"/>
<feature type="domain" description="PAS" evidence="1">
    <location>
        <begin position="3"/>
        <end position="68"/>
    </location>
</feature>
<dbReference type="SMART" id="SM00267">
    <property type="entry name" value="GGDEF"/>
    <property type="match status" value="1"/>
</dbReference>
<gene>
    <name evidence="3" type="ORF">DFR38_11525</name>
</gene>
<dbReference type="PROSITE" id="PS50887">
    <property type="entry name" value="GGDEF"/>
    <property type="match status" value="1"/>
</dbReference>
<dbReference type="InterPro" id="IPR000160">
    <property type="entry name" value="GGDEF_dom"/>
</dbReference>
<dbReference type="InterPro" id="IPR043128">
    <property type="entry name" value="Rev_trsase/Diguanyl_cyclase"/>
</dbReference>
<keyword evidence="4" id="KW-1185">Reference proteome</keyword>
<dbReference type="PANTHER" id="PTHR44757:SF2">
    <property type="entry name" value="BIOFILM ARCHITECTURE MAINTENANCE PROTEIN MBAA"/>
    <property type="match status" value="1"/>
</dbReference>
<evidence type="ECO:0000259" key="2">
    <source>
        <dbReference type="PROSITE" id="PS50887"/>
    </source>
</evidence>
<sequence length="311" mass="34375">MASFPSFQSLIDTVQGALLLAQPASGRIISANQLAAILLATPHDELLGRDFVQYLQHPADAAELMTLLASNSMVYNRRLQMKTATGRHFEVQLSLREVLLDDSMTLVISFSDRTESQLMSQLLNFEHQLVERSLNLVKSMKHEQQPSHDDDQLTGVVGMPQLLSGAHAETGRIRRYGGDLSGMAVQLINIPQLIPQQDNGSARRHLLRLAGSLCVQSTRDSDQVARQEDDVFLVLMPNTNLEGAHELGRRLLHSLGQLTYIHQGQEQKAQACIGISALRREENSPNAMLERLQGALSLARIAGANQIHRQA</sequence>
<dbReference type="SUPFAM" id="SSF55785">
    <property type="entry name" value="PYP-like sensor domain (PAS domain)"/>
    <property type="match status" value="1"/>
</dbReference>
<dbReference type="PANTHER" id="PTHR44757">
    <property type="entry name" value="DIGUANYLATE CYCLASE DGCP"/>
    <property type="match status" value="1"/>
</dbReference>
<name>A0A318JA10_9NEIS</name>
<dbReference type="InterPro" id="IPR029787">
    <property type="entry name" value="Nucleotide_cyclase"/>
</dbReference>
<dbReference type="InterPro" id="IPR052155">
    <property type="entry name" value="Biofilm_reg_signaling"/>
</dbReference>
<comment type="caution">
    <text evidence="3">The sequence shown here is derived from an EMBL/GenBank/DDBJ whole genome shotgun (WGS) entry which is preliminary data.</text>
</comment>
<dbReference type="CDD" id="cd00130">
    <property type="entry name" value="PAS"/>
    <property type="match status" value="1"/>
</dbReference>
<organism evidence="3 4">
    <name type="scientific">Aquitalea magnusonii</name>
    <dbReference type="NCBI Taxonomy" id="332411"/>
    <lineage>
        <taxon>Bacteria</taxon>
        <taxon>Pseudomonadati</taxon>
        <taxon>Pseudomonadota</taxon>
        <taxon>Betaproteobacteria</taxon>
        <taxon>Neisseriales</taxon>
        <taxon>Chromobacteriaceae</taxon>
        <taxon>Aquitalea</taxon>
    </lineage>
</organism>
<dbReference type="Pfam" id="PF00990">
    <property type="entry name" value="GGDEF"/>
    <property type="match status" value="1"/>
</dbReference>
<dbReference type="EMBL" id="QJKC01000015">
    <property type="protein sequence ID" value="PXX43397.1"/>
    <property type="molecule type" value="Genomic_DNA"/>
</dbReference>
<proteinExistence type="predicted"/>
<dbReference type="PROSITE" id="PS50112">
    <property type="entry name" value="PAS"/>
    <property type="match status" value="1"/>
</dbReference>
<dbReference type="SUPFAM" id="SSF55073">
    <property type="entry name" value="Nucleotide cyclase"/>
    <property type="match status" value="1"/>
</dbReference>
<evidence type="ECO:0000313" key="4">
    <source>
        <dbReference type="Proteomes" id="UP000248395"/>
    </source>
</evidence>
<dbReference type="Gene3D" id="3.30.70.270">
    <property type="match status" value="1"/>
</dbReference>
<protein>
    <submittedName>
        <fullName evidence="3">PAS domain-containing protein</fullName>
    </submittedName>
</protein>
<accession>A0A318JA10</accession>